<dbReference type="SFLD" id="SFLDG01129">
    <property type="entry name" value="C1.5:_HAD__Beta-PGM__Phosphata"/>
    <property type="match status" value="1"/>
</dbReference>
<dbReference type="InterPro" id="IPR036412">
    <property type="entry name" value="HAD-like_sf"/>
</dbReference>
<proteinExistence type="inferred from homology"/>
<dbReference type="EMBL" id="BMXG01000001">
    <property type="protein sequence ID" value="GHB89707.1"/>
    <property type="molecule type" value="Genomic_DNA"/>
</dbReference>
<accession>A0A8J3D6F2</accession>
<dbReference type="Gene3D" id="3.40.50.1000">
    <property type="entry name" value="HAD superfamily/HAD-like"/>
    <property type="match status" value="1"/>
</dbReference>
<dbReference type="PANTHER" id="PTHR43434:SF1">
    <property type="entry name" value="PHOSPHOGLYCOLATE PHOSPHATASE"/>
    <property type="match status" value="1"/>
</dbReference>
<dbReference type="InterPro" id="IPR050155">
    <property type="entry name" value="HAD-like_hydrolase_sf"/>
</dbReference>
<keyword evidence="5" id="KW-0378">Hydrolase</keyword>
<gene>
    <name evidence="5" type="ORF">GCM10007047_00190</name>
</gene>
<dbReference type="InterPro" id="IPR023198">
    <property type="entry name" value="PGP-like_dom2"/>
</dbReference>
<evidence type="ECO:0000313" key="6">
    <source>
        <dbReference type="Proteomes" id="UP000642829"/>
    </source>
</evidence>
<evidence type="ECO:0000256" key="2">
    <source>
        <dbReference type="ARBA" id="ARBA00004818"/>
    </source>
</evidence>
<keyword evidence="6" id="KW-1185">Reference proteome</keyword>
<dbReference type="EC" id="3.1.3.18" evidence="4"/>
<reference evidence="5" key="1">
    <citation type="journal article" date="2014" name="Int. J. Syst. Evol. Microbiol.">
        <title>Complete genome sequence of Corynebacterium casei LMG S-19264T (=DSM 44701T), isolated from a smear-ripened cheese.</title>
        <authorList>
            <consortium name="US DOE Joint Genome Institute (JGI-PGF)"/>
            <person name="Walter F."/>
            <person name="Albersmeier A."/>
            <person name="Kalinowski J."/>
            <person name="Ruckert C."/>
        </authorList>
    </citation>
    <scope>NUCLEOTIDE SEQUENCE</scope>
    <source>
        <strain evidence="5">KCTC 12870</strain>
    </source>
</reference>
<dbReference type="SUPFAM" id="SSF56784">
    <property type="entry name" value="HAD-like"/>
    <property type="match status" value="1"/>
</dbReference>
<evidence type="ECO:0000256" key="4">
    <source>
        <dbReference type="ARBA" id="ARBA00013078"/>
    </source>
</evidence>
<dbReference type="RefSeq" id="WP_189510464.1">
    <property type="nucleotide sequence ID" value="NZ_BMXG01000001.1"/>
</dbReference>
<dbReference type="PANTHER" id="PTHR43434">
    <property type="entry name" value="PHOSPHOGLYCOLATE PHOSPHATASE"/>
    <property type="match status" value="1"/>
</dbReference>
<dbReference type="InterPro" id="IPR041492">
    <property type="entry name" value="HAD_2"/>
</dbReference>
<dbReference type="NCBIfam" id="TIGR01509">
    <property type="entry name" value="HAD-SF-IA-v3"/>
    <property type="match status" value="1"/>
</dbReference>
<dbReference type="GO" id="GO:0008967">
    <property type="term" value="F:phosphoglycolate phosphatase activity"/>
    <property type="evidence" value="ECO:0007669"/>
    <property type="project" value="UniProtKB-EC"/>
</dbReference>
<comment type="caution">
    <text evidence="5">The sequence shown here is derived from an EMBL/GenBank/DDBJ whole genome shotgun (WGS) entry which is preliminary data.</text>
</comment>
<dbReference type="SFLD" id="SFLDS00003">
    <property type="entry name" value="Haloacid_Dehalogenase"/>
    <property type="match status" value="1"/>
</dbReference>
<dbReference type="Gene3D" id="1.10.150.240">
    <property type="entry name" value="Putative phosphatase, domain 2"/>
    <property type="match status" value="1"/>
</dbReference>
<dbReference type="PRINTS" id="PR00413">
    <property type="entry name" value="HADHALOGNASE"/>
</dbReference>
<reference evidence="5" key="2">
    <citation type="submission" date="2020-09" db="EMBL/GenBank/DDBJ databases">
        <authorList>
            <person name="Sun Q."/>
            <person name="Kim S."/>
        </authorList>
    </citation>
    <scope>NUCLEOTIDE SEQUENCE</scope>
    <source>
        <strain evidence="5">KCTC 12870</strain>
    </source>
</reference>
<evidence type="ECO:0000313" key="5">
    <source>
        <dbReference type="EMBL" id="GHB89707.1"/>
    </source>
</evidence>
<sequence>MRADIKTVLFDLDGTLIDHFMCIYRCYRYAQEKMGLAPVSYEKVRSTVGGSVRITMGHLMGVENAERGEALFREHFNEIMLEDLHALPGAKWLLQQLQARGVRTAVFTNKHGIGARKIMAHLGFDKYLDEVIGTYDTPWRKPDPEFTQYALETMKADAESTIMVGDSPFDILAGQVGGIRSYVVATGSHSVEELEAIDPPADGVYRDLHHFAEEFLGLPRTPEAVEK</sequence>
<evidence type="ECO:0000256" key="3">
    <source>
        <dbReference type="ARBA" id="ARBA00006171"/>
    </source>
</evidence>
<evidence type="ECO:0000256" key="1">
    <source>
        <dbReference type="ARBA" id="ARBA00000830"/>
    </source>
</evidence>
<dbReference type="GO" id="GO:0005829">
    <property type="term" value="C:cytosol"/>
    <property type="evidence" value="ECO:0007669"/>
    <property type="project" value="TreeGrafter"/>
</dbReference>
<comment type="similarity">
    <text evidence="3">Belongs to the HAD-like hydrolase superfamily. CbbY/CbbZ/Gph/YieH family.</text>
</comment>
<organism evidence="5 6">
    <name type="scientific">Cerasicoccus arenae</name>
    <dbReference type="NCBI Taxonomy" id="424488"/>
    <lineage>
        <taxon>Bacteria</taxon>
        <taxon>Pseudomonadati</taxon>
        <taxon>Verrucomicrobiota</taxon>
        <taxon>Opitutia</taxon>
        <taxon>Puniceicoccales</taxon>
        <taxon>Cerasicoccaceae</taxon>
        <taxon>Cerasicoccus</taxon>
    </lineage>
</organism>
<comment type="catalytic activity">
    <reaction evidence="1">
        <text>2-phosphoglycolate + H2O = glycolate + phosphate</text>
        <dbReference type="Rhea" id="RHEA:14369"/>
        <dbReference type="ChEBI" id="CHEBI:15377"/>
        <dbReference type="ChEBI" id="CHEBI:29805"/>
        <dbReference type="ChEBI" id="CHEBI:43474"/>
        <dbReference type="ChEBI" id="CHEBI:58033"/>
        <dbReference type="EC" id="3.1.3.18"/>
    </reaction>
</comment>
<name>A0A8J3D6F2_9BACT</name>
<comment type="pathway">
    <text evidence="2">Organic acid metabolism; glycolate biosynthesis; glycolate from 2-phosphoglycolate: step 1/1.</text>
</comment>
<dbReference type="InterPro" id="IPR023214">
    <property type="entry name" value="HAD_sf"/>
</dbReference>
<dbReference type="AlphaFoldDB" id="A0A8J3D6F2"/>
<dbReference type="InterPro" id="IPR006439">
    <property type="entry name" value="HAD-SF_hydro_IA"/>
</dbReference>
<dbReference type="Pfam" id="PF13419">
    <property type="entry name" value="HAD_2"/>
    <property type="match status" value="1"/>
</dbReference>
<protein>
    <recommendedName>
        <fullName evidence="4">phosphoglycolate phosphatase</fullName>
        <ecNumber evidence="4">3.1.3.18</ecNumber>
    </recommendedName>
</protein>
<dbReference type="GO" id="GO:0006281">
    <property type="term" value="P:DNA repair"/>
    <property type="evidence" value="ECO:0007669"/>
    <property type="project" value="TreeGrafter"/>
</dbReference>
<dbReference type="Proteomes" id="UP000642829">
    <property type="component" value="Unassembled WGS sequence"/>
</dbReference>